<dbReference type="SUPFAM" id="SSF103025">
    <property type="entry name" value="Folate-binding domain"/>
    <property type="match status" value="1"/>
</dbReference>
<accession>A0AAU7KZL5</accession>
<sequence length="342" mass="37389">MTDWITAHGGRLTGSDQVDFDTPDAARLALDSTVATPLVHLGALDVVGPDAERFLQGQTSAQLAHANGHFAPLTCFCTPKGRMLANGQLMKVDDERFRIVLHRSLVAPLAQHLGKFAAFYKAELTARDDLALIGLIGQEAPALTEVDCDLTPPDPWRQASHGEPLVLGQPGPRPRYLIMLPEDQAEALFSRLIEQCQPVGNQVWRLADIQAGLCFIDADQQDAYLPQMLNWEALAGISFKKGCYTGQEVVARAHFRGQVKKRLYRAQLEGARLPPLGSEVIDESGKRQGEVVASALDAYGQAEVLAVLNTRADEAALSCEDQRLKLLHLPYAIDRLDPESLV</sequence>
<dbReference type="AlphaFoldDB" id="A0AAU7KZL5"/>
<gene>
    <name evidence="1" type="ORF">NFG57_09645</name>
</gene>
<dbReference type="InterPro" id="IPR029043">
    <property type="entry name" value="GcvT/YgfZ_C"/>
</dbReference>
<dbReference type="EMBL" id="CP098828">
    <property type="protein sequence ID" value="XBO76995.1"/>
    <property type="molecule type" value="Genomic_DNA"/>
</dbReference>
<dbReference type="RefSeq" id="WP_348816071.1">
    <property type="nucleotide sequence ID" value="NZ_CP098828.1"/>
</dbReference>
<dbReference type="Gene3D" id="2.40.30.160">
    <property type="match status" value="1"/>
</dbReference>
<protein>
    <submittedName>
        <fullName evidence="1">Folate-binding protein</fullName>
    </submittedName>
</protein>
<name>A0AAU7KZL5_9GAMM</name>
<organism evidence="1">
    <name type="scientific">Halomonas sp. H10-59</name>
    <dbReference type="NCBI Taxonomy" id="2950874"/>
    <lineage>
        <taxon>Bacteria</taxon>
        <taxon>Pseudomonadati</taxon>
        <taxon>Pseudomonadota</taxon>
        <taxon>Gammaproteobacteria</taxon>
        <taxon>Oceanospirillales</taxon>
        <taxon>Halomonadaceae</taxon>
        <taxon>Halomonas</taxon>
    </lineage>
</organism>
<reference evidence="1" key="1">
    <citation type="submission" date="2022-06" db="EMBL/GenBank/DDBJ databases">
        <title>A novel DMS-producing enzyme.</title>
        <authorList>
            <person name="Zhang Y."/>
        </authorList>
    </citation>
    <scope>NUCLEOTIDE SEQUENCE</scope>
    <source>
        <strain evidence="1">H10-59</strain>
    </source>
</reference>
<dbReference type="SUPFAM" id="SSF101790">
    <property type="entry name" value="Aminomethyltransferase beta-barrel domain"/>
    <property type="match status" value="1"/>
</dbReference>
<dbReference type="PANTHER" id="PTHR22602:SF0">
    <property type="entry name" value="TRANSFERASE CAF17, MITOCHONDRIAL-RELATED"/>
    <property type="match status" value="1"/>
</dbReference>
<dbReference type="InterPro" id="IPR045179">
    <property type="entry name" value="YgfZ/GcvT"/>
</dbReference>
<dbReference type="NCBIfam" id="TIGR03317">
    <property type="entry name" value="ygfZ_signature"/>
    <property type="match status" value="1"/>
</dbReference>
<dbReference type="Gene3D" id="3.30.70.1400">
    <property type="entry name" value="Aminomethyltransferase beta-barrel domains"/>
    <property type="match status" value="1"/>
</dbReference>
<dbReference type="GO" id="GO:0016226">
    <property type="term" value="P:iron-sulfur cluster assembly"/>
    <property type="evidence" value="ECO:0007669"/>
    <property type="project" value="TreeGrafter"/>
</dbReference>
<dbReference type="PANTHER" id="PTHR22602">
    <property type="entry name" value="TRANSFERASE CAF17, MITOCHONDRIAL-RELATED"/>
    <property type="match status" value="1"/>
</dbReference>
<dbReference type="InterPro" id="IPR017703">
    <property type="entry name" value="YgfZ/GCV_T_CS"/>
</dbReference>
<dbReference type="Gene3D" id="3.30.70.1630">
    <property type="match status" value="1"/>
</dbReference>
<evidence type="ECO:0000313" key="1">
    <source>
        <dbReference type="EMBL" id="XBO76995.1"/>
    </source>
</evidence>
<proteinExistence type="predicted"/>